<dbReference type="InterPro" id="IPR017926">
    <property type="entry name" value="GATASE"/>
</dbReference>
<keyword evidence="8 11" id="KW-0665">Pyrimidine biosynthesis</keyword>
<keyword evidence="14" id="KW-1185">Reference proteome</keyword>
<evidence type="ECO:0000256" key="2">
    <source>
        <dbReference type="ARBA" id="ARBA00005077"/>
    </source>
</evidence>
<keyword evidence="5 11" id="KW-0547">Nucleotide-binding</keyword>
<dbReference type="GO" id="GO:0044205">
    <property type="term" value="P:'de novo' UMP biosynthetic process"/>
    <property type="evidence" value="ECO:0007669"/>
    <property type="project" value="UniProtKB-UniRule"/>
</dbReference>
<keyword evidence="4 11" id="KW-0436">Ligase</keyword>
<dbReference type="SUPFAM" id="SSF52021">
    <property type="entry name" value="Carbamoyl phosphate synthetase, small subunit N-terminal domain"/>
    <property type="match status" value="1"/>
</dbReference>
<feature type="binding site" evidence="11">
    <location>
        <position position="262"/>
    </location>
    <ligand>
        <name>L-glutamine</name>
        <dbReference type="ChEBI" id="CHEBI:58359"/>
    </ligand>
</feature>
<keyword evidence="6 11" id="KW-0067">ATP-binding</keyword>
<accession>A0A1H1QPZ1</accession>
<evidence type="ECO:0000256" key="7">
    <source>
        <dbReference type="ARBA" id="ARBA00022962"/>
    </source>
</evidence>
<comment type="subunit">
    <text evidence="11">Composed of two chains; the small (or glutamine) chain promotes the hydrolysis of glutamine to ammonia, which is used by the large (or ammonia) chain to synthesize carbamoyl phosphate. Tetramer of heterodimers (alpha,beta)4.</text>
</comment>
<dbReference type="FunFam" id="3.50.30.20:FF:000001">
    <property type="entry name" value="Carbamoyl-phosphate synthase small chain"/>
    <property type="match status" value="1"/>
</dbReference>
<dbReference type="SUPFAM" id="SSF52317">
    <property type="entry name" value="Class I glutamine amidotransferase-like"/>
    <property type="match status" value="1"/>
</dbReference>
<dbReference type="Gene3D" id="3.50.30.20">
    <property type="entry name" value="Carbamoyl-phosphate synthase small subunit, N-terminal domain"/>
    <property type="match status" value="1"/>
</dbReference>
<dbReference type="NCBIfam" id="TIGR01368">
    <property type="entry name" value="CPSaseIIsmall"/>
    <property type="match status" value="1"/>
</dbReference>
<dbReference type="InterPro" id="IPR050472">
    <property type="entry name" value="Anth_synth/Amidotransfase"/>
</dbReference>
<sequence>MTYFTKLPAVLLLADGTVFYGKAAGKIGTTTGEICFNTGMTGYQEIFTDPSYFGQIMVATNAHIGNYGIADAEVESSQIQIAGLVCKNYNITYSRKQANESIQDYFQEQNIVGISDIDTRQLVRHIRDKGAMNAIISSEILDLEELKAKLAEVPSMDGLELSSQVSTTETYTFGDESAKYRVAVLDLGVKKNILRNFDDRDVYAKVYPAKTTFEEMEKDFAPSGYFISNGPGDPSAMPYAIETVKEILAADKPMFGICLGHQLLALANDIPTKKMFNGHRGLNHPVKNIIINHCEVTSQNHGFGVVPEAVRASDKVEITHVNLNDQSIEGIRVKDKKAFSVQYHPESSPGPHDSRYLFDDFIKLMN</sequence>
<feature type="binding site" evidence="11">
    <location>
        <position position="303"/>
    </location>
    <ligand>
        <name>L-glutamine</name>
        <dbReference type="ChEBI" id="CHEBI:58359"/>
    </ligand>
</feature>
<evidence type="ECO:0000313" key="14">
    <source>
        <dbReference type="Proteomes" id="UP000199679"/>
    </source>
</evidence>
<feature type="binding site" evidence="11">
    <location>
        <position position="51"/>
    </location>
    <ligand>
        <name>L-glutamine</name>
        <dbReference type="ChEBI" id="CHEBI:58359"/>
    </ligand>
</feature>
<reference evidence="13 14" key="1">
    <citation type="submission" date="2016-10" db="EMBL/GenBank/DDBJ databases">
        <authorList>
            <person name="de Groot N.N."/>
        </authorList>
    </citation>
    <scope>NUCLEOTIDE SEQUENCE [LARGE SCALE GENOMIC DNA]</scope>
    <source>
        <strain evidence="13 14">MP1X4</strain>
    </source>
</reference>
<dbReference type="GO" id="GO:0004359">
    <property type="term" value="F:glutaminase activity"/>
    <property type="evidence" value="ECO:0007669"/>
    <property type="project" value="RHEA"/>
</dbReference>
<dbReference type="Pfam" id="PF00988">
    <property type="entry name" value="CPSase_sm_chain"/>
    <property type="match status" value="1"/>
</dbReference>
<dbReference type="STRING" id="652787.SAMN05216490_0824"/>
<dbReference type="GO" id="GO:0006207">
    <property type="term" value="P:'de novo' pyrimidine nucleobase biosynthetic process"/>
    <property type="evidence" value="ECO:0007669"/>
    <property type="project" value="InterPro"/>
</dbReference>
<dbReference type="PRINTS" id="PR00096">
    <property type="entry name" value="GATASE"/>
</dbReference>
<feature type="active site" description="Nucleophile" evidence="11">
    <location>
        <position position="258"/>
    </location>
</feature>
<dbReference type="SMART" id="SM01097">
    <property type="entry name" value="CPSase_sm_chain"/>
    <property type="match status" value="1"/>
</dbReference>
<evidence type="ECO:0000259" key="12">
    <source>
        <dbReference type="SMART" id="SM01097"/>
    </source>
</evidence>
<name>A0A1H1QPZ1_MUCMA</name>
<dbReference type="CDD" id="cd01744">
    <property type="entry name" value="GATase1_CPSase"/>
    <property type="match status" value="1"/>
</dbReference>
<keyword evidence="7 11" id="KW-0315">Glutamine amidotransferase</keyword>
<evidence type="ECO:0000313" key="13">
    <source>
        <dbReference type="EMBL" id="SDS25542.1"/>
    </source>
</evidence>
<protein>
    <recommendedName>
        <fullName evidence="11">Carbamoyl phosphate synthase small chain</fullName>
        <ecNumber evidence="11">6.3.5.5</ecNumber>
    </recommendedName>
    <alternativeName>
        <fullName evidence="11">Carbamoyl phosphate synthetase glutamine chain</fullName>
    </alternativeName>
</protein>
<dbReference type="InterPro" id="IPR035686">
    <property type="entry name" value="CPSase_GATase1"/>
</dbReference>
<organism evidence="13 14">
    <name type="scientific">Mucilaginibacter mallensis</name>
    <dbReference type="NCBI Taxonomy" id="652787"/>
    <lineage>
        <taxon>Bacteria</taxon>
        <taxon>Pseudomonadati</taxon>
        <taxon>Bacteroidota</taxon>
        <taxon>Sphingobacteriia</taxon>
        <taxon>Sphingobacteriales</taxon>
        <taxon>Sphingobacteriaceae</taxon>
        <taxon>Mucilaginibacter</taxon>
    </lineage>
</organism>
<comment type="function">
    <text evidence="11">Small subunit of the glutamine-dependent carbamoyl phosphate synthetase (CPSase). CPSase catalyzes the formation of carbamoyl phosphate from the ammonia moiety of glutamine, carbonate, and phosphate donated by ATP, constituting the first step of 2 biosynthetic pathways, one leading to arginine and/or urea and the other to pyrimidine nucleotides. The small subunit (glutamine amidotransferase) binds and cleaves glutamine to supply the large subunit with the substrate ammonia.</text>
</comment>
<feature type="domain" description="Carbamoyl-phosphate synthase small subunit N-terminal" evidence="12">
    <location>
        <begin position="7"/>
        <end position="137"/>
    </location>
</feature>
<dbReference type="HAMAP" id="MF_01209">
    <property type="entry name" value="CPSase_S_chain"/>
    <property type="match status" value="1"/>
</dbReference>
<feature type="binding site" evidence="11">
    <location>
        <position position="259"/>
    </location>
    <ligand>
        <name>L-glutamine</name>
        <dbReference type="ChEBI" id="CHEBI:58359"/>
    </ligand>
</feature>
<proteinExistence type="inferred from homology"/>
<evidence type="ECO:0000256" key="1">
    <source>
        <dbReference type="ARBA" id="ARBA00004812"/>
    </source>
</evidence>
<feature type="active site" evidence="11">
    <location>
        <position position="346"/>
    </location>
</feature>
<dbReference type="UniPathway" id="UPA00068">
    <property type="reaction ID" value="UER00171"/>
</dbReference>
<dbReference type="GO" id="GO:0005524">
    <property type="term" value="F:ATP binding"/>
    <property type="evidence" value="ECO:0007669"/>
    <property type="project" value="UniProtKB-UniRule"/>
</dbReference>
<gene>
    <name evidence="11" type="primary">carA</name>
    <name evidence="13" type="ORF">SAMN05216490_0824</name>
</gene>
<dbReference type="InterPro" id="IPR029062">
    <property type="entry name" value="Class_I_gatase-like"/>
</dbReference>
<feature type="binding site" evidence="11">
    <location>
        <position position="230"/>
    </location>
    <ligand>
        <name>L-glutamine</name>
        <dbReference type="ChEBI" id="CHEBI:58359"/>
    </ligand>
</feature>
<dbReference type="Gene3D" id="3.40.50.880">
    <property type="match status" value="1"/>
</dbReference>
<dbReference type="GO" id="GO:0006541">
    <property type="term" value="P:glutamine metabolic process"/>
    <property type="evidence" value="ECO:0007669"/>
    <property type="project" value="InterPro"/>
</dbReference>
<feature type="binding site" evidence="11">
    <location>
        <position position="300"/>
    </location>
    <ligand>
        <name>L-glutamine</name>
        <dbReference type="ChEBI" id="CHEBI:58359"/>
    </ligand>
</feature>
<dbReference type="EMBL" id="LT629740">
    <property type="protein sequence ID" value="SDS25542.1"/>
    <property type="molecule type" value="Genomic_DNA"/>
</dbReference>
<evidence type="ECO:0000256" key="11">
    <source>
        <dbReference type="HAMAP-Rule" id="MF_01209"/>
    </source>
</evidence>
<dbReference type="Pfam" id="PF00117">
    <property type="entry name" value="GATase"/>
    <property type="match status" value="1"/>
</dbReference>
<dbReference type="PRINTS" id="PR00099">
    <property type="entry name" value="CPSGATASE"/>
</dbReference>
<dbReference type="PRINTS" id="PR00097">
    <property type="entry name" value="ANTSNTHASEII"/>
</dbReference>
<evidence type="ECO:0000256" key="6">
    <source>
        <dbReference type="ARBA" id="ARBA00022840"/>
    </source>
</evidence>
<dbReference type="PANTHER" id="PTHR43418">
    <property type="entry name" value="MULTIFUNCTIONAL TRYPTOPHAN BIOSYNTHESIS PROTEIN-RELATED"/>
    <property type="match status" value="1"/>
</dbReference>
<dbReference type="GO" id="GO:0004088">
    <property type="term" value="F:carbamoyl-phosphate synthase (glutamine-hydrolyzing) activity"/>
    <property type="evidence" value="ECO:0007669"/>
    <property type="project" value="UniProtKB-UniRule"/>
</dbReference>
<comment type="catalytic activity">
    <reaction evidence="9 11">
        <text>hydrogencarbonate + L-glutamine + 2 ATP + H2O = carbamoyl phosphate + L-glutamate + 2 ADP + phosphate + 2 H(+)</text>
        <dbReference type="Rhea" id="RHEA:18633"/>
        <dbReference type="ChEBI" id="CHEBI:15377"/>
        <dbReference type="ChEBI" id="CHEBI:15378"/>
        <dbReference type="ChEBI" id="CHEBI:17544"/>
        <dbReference type="ChEBI" id="CHEBI:29985"/>
        <dbReference type="ChEBI" id="CHEBI:30616"/>
        <dbReference type="ChEBI" id="CHEBI:43474"/>
        <dbReference type="ChEBI" id="CHEBI:58228"/>
        <dbReference type="ChEBI" id="CHEBI:58359"/>
        <dbReference type="ChEBI" id="CHEBI:456216"/>
        <dbReference type="EC" id="6.3.5.5"/>
    </reaction>
</comment>
<keyword evidence="11" id="KW-0055">Arginine biosynthesis</keyword>
<dbReference type="RefSeq" id="WP_091369603.1">
    <property type="nucleotide sequence ID" value="NZ_LT629740.1"/>
</dbReference>
<feature type="binding site" evidence="11">
    <location>
        <position position="302"/>
    </location>
    <ligand>
        <name>L-glutamine</name>
        <dbReference type="ChEBI" id="CHEBI:58359"/>
    </ligand>
</feature>
<comment type="pathway">
    <text evidence="2 11">Amino-acid biosynthesis; L-arginine biosynthesis; carbamoyl phosphate from bicarbonate: step 1/1.</text>
</comment>
<evidence type="ECO:0000256" key="8">
    <source>
        <dbReference type="ARBA" id="ARBA00022975"/>
    </source>
</evidence>
<dbReference type="UniPathway" id="UPA00070">
    <property type="reaction ID" value="UER00115"/>
</dbReference>
<evidence type="ECO:0000256" key="10">
    <source>
        <dbReference type="ARBA" id="ARBA00049285"/>
    </source>
</evidence>
<dbReference type="NCBIfam" id="NF009475">
    <property type="entry name" value="PRK12838.1"/>
    <property type="match status" value="1"/>
</dbReference>
<dbReference type="Proteomes" id="UP000199679">
    <property type="component" value="Chromosome I"/>
</dbReference>
<dbReference type="GO" id="GO:0006526">
    <property type="term" value="P:L-arginine biosynthetic process"/>
    <property type="evidence" value="ECO:0007669"/>
    <property type="project" value="UniProtKB-UniRule"/>
</dbReference>
<evidence type="ECO:0000256" key="5">
    <source>
        <dbReference type="ARBA" id="ARBA00022741"/>
    </source>
</evidence>
<comment type="pathway">
    <text evidence="1 11">Pyrimidine metabolism; UMP biosynthesis via de novo pathway; (S)-dihydroorotate from bicarbonate: step 1/3.</text>
</comment>
<keyword evidence="11" id="KW-0028">Amino-acid biosynthesis</keyword>
<dbReference type="OrthoDB" id="9804328at2"/>
<dbReference type="InterPro" id="IPR036480">
    <property type="entry name" value="CarbP_synth_ssu_N_sf"/>
</dbReference>
<comment type="similarity">
    <text evidence="3 11">Belongs to the CarA family.</text>
</comment>
<feature type="binding site" evidence="11">
    <location>
        <position position="232"/>
    </location>
    <ligand>
        <name>L-glutamine</name>
        <dbReference type="ChEBI" id="CHEBI:58359"/>
    </ligand>
</feature>
<evidence type="ECO:0000256" key="3">
    <source>
        <dbReference type="ARBA" id="ARBA00007800"/>
    </source>
</evidence>
<feature type="active site" evidence="11">
    <location>
        <position position="344"/>
    </location>
</feature>
<dbReference type="PANTHER" id="PTHR43418:SF7">
    <property type="entry name" value="CARBAMOYL-PHOSPHATE SYNTHASE SMALL CHAIN"/>
    <property type="match status" value="1"/>
</dbReference>
<dbReference type="PROSITE" id="PS51273">
    <property type="entry name" value="GATASE_TYPE_1"/>
    <property type="match status" value="1"/>
</dbReference>
<evidence type="ECO:0000256" key="4">
    <source>
        <dbReference type="ARBA" id="ARBA00022598"/>
    </source>
</evidence>
<evidence type="ECO:0000256" key="9">
    <source>
        <dbReference type="ARBA" id="ARBA00048816"/>
    </source>
</evidence>
<comment type="catalytic activity">
    <reaction evidence="10 11">
        <text>L-glutamine + H2O = L-glutamate + NH4(+)</text>
        <dbReference type="Rhea" id="RHEA:15889"/>
        <dbReference type="ChEBI" id="CHEBI:15377"/>
        <dbReference type="ChEBI" id="CHEBI:28938"/>
        <dbReference type="ChEBI" id="CHEBI:29985"/>
        <dbReference type="ChEBI" id="CHEBI:58359"/>
    </reaction>
</comment>
<dbReference type="EC" id="6.3.5.5" evidence="11"/>
<dbReference type="InterPro" id="IPR002474">
    <property type="entry name" value="CarbamoylP_synth_ssu_N"/>
</dbReference>
<dbReference type="AlphaFoldDB" id="A0A1H1QPZ1"/>
<dbReference type="InterPro" id="IPR006274">
    <property type="entry name" value="CarbamoylP_synth_ssu"/>
</dbReference>
<feature type="region of interest" description="CPSase" evidence="11">
    <location>
        <begin position="1"/>
        <end position="180"/>
    </location>
</feature>